<sequence>MGTASESAPEEMHSGMKIRPPVAACWTSSDYCVGTLNASDGQLKAGHGVTVEHCVCVHDDVVAHYDYTAPPSVHL</sequence>
<gene>
    <name evidence="1" type="ORF">EYF80_028348</name>
</gene>
<evidence type="ECO:0000313" key="1">
    <source>
        <dbReference type="EMBL" id="TNN61469.1"/>
    </source>
</evidence>
<accession>A0A4Z2H6Q9</accession>
<name>A0A4Z2H6Q9_9TELE</name>
<organism evidence="1 2">
    <name type="scientific">Liparis tanakae</name>
    <name type="common">Tanaka's snailfish</name>
    <dbReference type="NCBI Taxonomy" id="230148"/>
    <lineage>
        <taxon>Eukaryota</taxon>
        <taxon>Metazoa</taxon>
        <taxon>Chordata</taxon>
        <taxon>Craniata</taxon>
        <taxon>Vertebrata</taxon>
        <taxon>Euteleostomi</taxon>
        <taxon>Actinopterygii</taxon>
        <taxon>Neopterygii</taxon>
        <taxon>Teleostei</taxon>
        <taxon>Neoteleostei</taxon>
        <taxon>Acanthomorphata</taxon>
        <taxon>Eupercaria</taxon>
        <taxon>Perciformes</taxon>
        <taxon>Cottioidei</taxon>
        <taxon>Cottales</taxon>
        <taxon>Liparidae</taxon>
        <taxon>Liparis</taxon>
    </lineage>
</organism>
<reference evidence="1 2" key="1">
    <citation type="submission" date="2019-03" db="EMBL/GenBank/DDBJ databases">
        <title>First draft genome of Liparis tanakae, snailfish: a comprehensive survey of snailfish specific genes.</title>
        <authorList>
            <person name="Kim W."/>
            <person name="Song I."/>
            <person name="Jeong J.-H."/>
            <person name="Kim D."/>
            <person name="Kim S."/>
            <person name="Ryu S."/>
            <person name="Song J.Y."/>
            <person name="Lee S.K."/>
        </authorList>
    </citation>
    <scope>NUCLEOTIDE SEQUENCE [LARGE SCALE GENOMIC DNA]</scope>
    <source>
        <tissue evidence="1">Muscle</tissue>
    </source>
</reference>
<protein>
    <submittedName>
        <fullName evidence="1">Uncharacterized protein</fullName>
    </submittedName>
</protein>
<comment type="caution">
    <text evidence="1">The sequence shown here is derived from an EMBL/GenBank/DDBJ whole genome shotgun (WGS) entry which is preliminary data.</text>
</comment>
<dbReference type="EMBL" id="SRLO01000315">
    <property type="protein sequence ID" value="TNN61469.1"/>
    <property type="molecule type" value="Genomic_DNA"/>
</dbReference>
<keyword evidence="2" id="KW-1185">Reference proteome</keyword>
<dbReference type="AlphaFoldDB" id="A0A4Z2H6Q9"/>
<dbReference type="Proteomes" id="UP000314294">
    <property type="component" value="Unassembled WGS sequence"/>
</dbReference>
<proteinExistence type="predicted"/>
<evidence type="ECO:0000313" key="2">
    <source>
        <dbReference type="Proteomes" id="UP000314294"/>
    </source>
</evidence>